<organismHost>
    <name type="scientific">Synchiropus splendidus</name>
    <name type="common">Mandarinfish</name>
    <name type="synonym">Callionymus splendidus</name>
    <dbReference type="NCBI Taxonomy" id="270530"/>
</organismHost>
<sequence length="235" mass="26593">MVVGQVNALIIGADPMYYKVMSVPERAWDVTVGAGAAHDGRRGPGGVQNHHKYKPHHCSALQALMCMRMAVFKRFRAMCTCHYTYTTGPLSSEEMSICAEWQDKWNTCFLPQRVTMNPLCAVIFEHSRDILIRCEQTLAVYRFDLEDKMLYFVAPNEVALQERGACHCPEVDRYHYNPMVHMTADEIQAWKDRHKEPPVSPKWKAHLLANLRVIAARRAAAAADRCIGGCGGQNE</sequence>
<dbReference type="EMBL" id="MW557381">
    <property type="protein sequence ID" value="QXE50884.1"/>
    <property type="molecule type" value="Genomic_DNA"/>
</dbReference>
<dbReference type="Proteomes" id="UP000693973">
    <property type="component" value="Segment"/>
</dbReference>
<gene>
    <name evidence="1" type="primary">69</name>
</gene>
<organismHost>
    <name type="scientific">Siniperca chuatsi</name>
    <name type="common">Mandarin fish</name>
    <dbReference type="NCBI Taxonomy" id="119488"/>
</organismHost>
<dbReference type="Proteomes" id="UP000693957">
    <property type="component" value="Segment"/>
</dbReference>
<accession>A0A8H2SJE1</accession>
<evidence type="ECO:0000313" key="1">
    <source>
        <dbReference type="EMBL" id="QXE50762.1"/>
    </source>
</evidence>
<evidence type="ECO:0000313" key="2">
    <source>
        <dbReference type="EMBL" id="QXE50884.1"/>
    </source>
</evidence>
<protein>
    <submittedName>
        <fullName evidence="1">ORF069</fullName>
    </submittedName>
</protein>
<name>A0A8H2SJE1_ISKNV</name>
<reference evidence="1" key="2">
    <citation type="submission" date="2021-01" db="EMBL/GenBank/DDBJ databases">
        <authorList>
            <person name="Fusianto C.K."/>
            <person name="Hick P.M."/>
            <person name="Murwantoko M."/>
            <person name="Herlambang A."/>
            <person name="Whittington R.J."/>
            <person name="Becker J.A."/>
        </authorList>
    </citation>
    <scope>NUCLEOTIDE SEQUENCE</scope>
    <source>
        <strain evidence="2">Bali/ Hybrid-grouper/2016/SVC-18-072</strain>
        <strain evidence="1">Bali/Hybrid-grouper/2016/SVC-18-009</strain>
    </source>
</reference>
<reference evidence="1" key="1">
    <citation type="journal article" date="2021" name="Aquac Rep">
        <title>Outbreak investigation attributes Infectious spleen and kidney necrosis virus as a necessary cause of a mortality epidemic in farmed grouper (Epinephelus spp.) in Bali, Indonesia.</title>
        <authorList>
            <person name="Fusianto C."/>
            <person name="Hick P.M."/>
            <person name="Murwantoko"/>
            <person name="Herlambang A."/>
            <person name="Whittington R.J."/>
            <person name="Becker J.A."/>
        </authorList>
    </citation>
    <scope>NUCLEOTIDE SEQUENCE</scope>
    <source>
        <strain evidence="2">Bali/ Hybrid-grouper/2016/SVC-18-072</strain>
        <strain evidence="1">Bali/Hybrid-grouper/2016/SVC-18-009</strain>
    </source>
</reference>
<dbReference type="EMBL" id="MW464172">
    <property type="protein sequence ID" value="QXE50762.1"/>
    <property type="molecule type" value="Genomic_DNA"/>
</dbReference>
<proteinExistence type="predicted"/>
<organism evidence="1">
    <name type="scientific">Infectious spleen and kidney necrosis virus</name>
    <name type="common">ISKNV</name>
    <dbReference type="NCBI Taxonomy" id="180170"/>
    <lineage>
        <taxon>Viruses</taxon>
        <taxon>Varidnaviria</taxon>
        <taxon>Bamfordvirae</taxon>
        <taxon>Nucleocytoviricota</taxon>
        <taxon>Megaviricetes</taxon>
        <taxon>Pimascovirales</taxon>
        <taxon>Pimascovirales incertae sedis</taxon>
        <taxon>Iridoviridae</taxon>
        <taxon>Alphairidovirinae</taxon>
        <taxon>Megalocytivirus</taxon>
        <taxon>Megalocytivirus pagrus1</taxon>
    </lineage>
</organism>